<keyword evidence="7" id="KW-0808">Transferase</keyword>
<dbReference type="GO" id="GO:0046983">
    <property type="term" value="F:protein dimerization activity"/>
    <property type="evidence" value="ECO:0007669"/>
    <property type="project" value="InterPro"/>
</dbReference>
<keyword evidence="8" id="KW-1185">Reference proteome</keyword>
<dbReference type="InterPro" id="IPR052035">
    <property type="entry name" value="ZnF_BED_domain_contain"/>
</dbReference>
<dbReference type="SUPFAM" id="SSF53098">
    <property type="entry name" value="Ribonuclease H-like"/>
    <property type="match status" value="1"/>
</dbReference>
<comment type="caution">
    <text evidence="7">The sequence shown here is derived from an EMBL/GenBank/DDBJ whole genome shotgun (WGS) entry which is preliminary data.</text>
</comment>
<keyword evidence="7" id="KW-0548">Nucleotidyltransferase</keyword>
<dbReference type="Pfam" id="PF05699">
    <property type="entry name" value="Dimer_Tnp_hAT"/>
    <property type="match status" value="1"/>
</dbReference>
<accession>A0A7D9J972</accession>
<keyword evidence="2" id="KW-0479">Metal-binding</keyword>
<dbReference type="PANTHER" id="PTHR46481">
    <property type="entry name" value="ZINC FINGER BED DOMAIN-CONTAINING PROTEIN 4"/>
    <property type="match status" value="1"/>
</dbReference>
<keyword evidence="7" id="KW-0695">RNA-directed DNA polymerase</keyword>
<protein>
    <submittedName>
        <fullName evidence="7">RNA-directed DNA polymerase from transposon BS</fullName>
    </submittedName>
</protein>
<gene>
    <name evidence="7" type="ORF">PACLA_8A043396</name>
</gene>
<proteinExistence type="predicted"/>
<evidence type="ECO:0000256" key="5">
    <source>
        <dbReference type="ARBA" id="ARBA00023242"/>
    </source>
</evidence>
<dbReference type="InterPro" id="IPR008906">
    <property type="entry name" value="HATC_C_dom"/>
</dbReference>
<dbReference type="InterPro" id="IPR012337">
    <property type="entry name" value="RNaseH-like_sf"/>
</dbReference>
<dbReference type="GO" id="GO:0003964">
    <property type="term" value="F:RNA-directed DNA polymerase activity"/>
    <property type="evidence" value="ECO:0007669"/>
    <property type="project" value="UniProtKB-KW"/>
</dbReference>
<dbReference type="AlphaFoldDB" id="A0A7D9J972"/>
<evidence type="ECO:0000313" key="8">
    <source>
        <dbReference type="Proteomes" id="UP001152795"/>
    </source>
</evidence>
<dbReference type="PANTHER" id="PTHR46481:SF10">
    <property type="entry name" value="ZINC FINGER BED DOMAIN-CONTAINING PROTEIN 39"/>
    <property type="match status" value="1"/>
</dbReference>
<evidence type="ECO:0000256" key="3">
    <source>
        <dbReference type="ARBA" id="ARBA00022771"/>
    </source>
</evidence>
<reference evidence="7" key="1">
    <citation type="submission" date="2020-04" db="EMBL/GenBank/DDBJ databases">
        <authorList>
            <person name="Alioto T."/>
            <person name="Alioto T."/>
            <person name="Gomez Garrido J."/>
        </authorList>
    </citation>
    <scope>NUCLEOTIDE SEQUENCE</scope>
    <source>
        <strain evidence="7">A484AB</strain>
    </source>
</reference>
<dbReference type="GO" id="GO:0005634">
    <property type="term" value="C:nucleus"/>
    <property type="evidence" value="ECO:0007669"/>
    <property type="project" value="UniProtKB-SubCell"/>
</dbReference>
<dbReference type="GO" id="GO:0008270">
    <property type="term" value="F:zinc ion binding"/>
    <property type="evidence" value="ECO:0007669"/>
    <property type="project" value="UniProtKB-KW"/>
</dbReference>
<keyword evidence="3" id="KW-0863">Zinc-finger</keyword>
<name>A0A7D9J972_PARCT</name>
<keyword evidence="5" id="KW-0539">Nucleus</keyword>
<keyword evidence="4" id="KW-0862">Zinc</keyword>
<evidence type="ECO:0000256" key="4">
    <source>
        <dbReference type="ARBA" id="ARBA00022833"/>
    </source>
</evidence>
<sequence length="423" mass="47731">MRPFVEKYGHRLTSSGHLSETIPLSLDKEKETLKTDISDGDEFSVMFDGSCRLGEVLAIVLRYIDTRWNIQQRLLKLETLAKSLKSQELAQRLIHCLAVEFSVHPELILCATKDSAAVNEAALNQVKFYFSNLFSITCFNHVIDNAGKKFQFRILDTFIRHWNSMFSQSPAVRLAWKTKTGKVMRTTSATRGIEDLAPALHAHLLEIFDSPEDVADFKLEIADLIDALDGFAQIVQLGAYPNCTALSRERANGNQVIFNQLLERVKSCIKPGFQYYLNKVNIEFYDIMRAFRGARLCCPVQVQGLQPTIESLELLRKFPFLDDDAIINGLGQELPNYLALSDGVQVQTEDDRVKWWARNASTLPKWAAVVRKILLVQPSSGAAERVFSLLNSTFSKGQETALEETVEASIMLKYNSTQRGKAQ</sequence>
<comment type="subcellular location">
    <subcellularLocation>
        <location evidence="1">Nucleus</location>
    </subcellularLocation>
</comment>
<organism evidence="7 8">
    <name type="scientific">Paramuricea clavata</name>
    <name type="common">Red gorgonian</name>
    <name type="synonym">Violescent sea-whip</name>
    <dbReference type="NCBI Taxonomy" id="317549"/>
    <lineage>
        <taxon>Eukaryota</taxon>
        <taxon>Metazoa</taxon>
        <taxon>Cnidaria</taxon>
        <taxon>Anthozoa</taxon>
        <taxon>Octocorallia</taxon>
        <taxon>Malacalcyonacea</taxon>
        <taxon>Plexauridae</taxon>
        <taxon>Paramuricea</taxon>
    </lineage>
</organism>
<evidence type="ECO:0000259" key="6">
    <source>
        <dbReference type="Pfam" id="PF05699"/>
    </source>
</evidence>
<evidence type="ECO:0000313" key="7">
    <source>
        <dbReference type="EMBL" id="CAB4024421.1"/>
    </source>
</evidence>
<dbReference type="OrthoDB" id="5980003at2759"/>
<evidence type="ECO:0000256" key="2">
    <source>
        <dbReference type="ARBA" id="ARBA00022723"/>
    </source>
</evidence>
<dbReference type="Proteomes" id="UP001152795">
    <property type="component" value="Unassembled WGS sequence"/>
</dbReference>
<evidence type="ECO:0000256" key="1">
    <source>
        <dbReference type="ARBA" id="ARBA00004123"/>
    </source>
</evidence>
<dbReference type="EMBL" id="CACRXK020013025">
    <property type="protein sequence ID" value="CAB4024421.1"/>
    <property type="molecule type" value="Genomic_DNA"/>
</dbReference>
<feature type="domain" description="HAT C-terminal dimerisation" evidence="6">
    <location>
        <begin position="337"/>
        <end position="415"/>
    </location>
</feature>